<keyword evidence="1" id="KW-0812">Transmembrane</keyword>
<dbReference type="AlphaFoldDB" id="A0A8E0ICU9"/>
<keyword evidence="1" id="KW-0472">Membrane</keyword>
<keyword evidence="1" id="KW-1133">Transmembrane helix</keyword>
<gene>
    <name evidence="2" type="ORF">Lpp7_14550</name>
</gene>
<accession>A0A8E0ICU9</accession>
<protein>
    <submittedName>
        <fullName evidence="2">Uncharacterized protein</fullName>
    </submittedName>
</protein>
<proteinExistence type="predicted"/>
<name>A0A8E0ICU9_LACPA</name>
<reference evidence="2 3" key="1">
    <citation type="journal article" date="2013" name="PLoS ONE">
        <title>Lactobacillus paracasei comparative genomics: towards species pan-genome definition and exploitation of diversity.</title>
        <authorList>
            <person name="Smokvina T."/>
            <person name="Wels M."/>
            <person name="Polka J."/>
            <person name="Chervaux C."/>
            <person name="Brisse S."/>
            <person name="Boekhorst J."/>
            <person name="van Hylckama Vlieg J.E."/>
            <person name="Siezen R.J."/>
        </authorList>
    </citation>
    <scope>NUCLEOTIDE SEQUENCE [LARGE SCALE GENOMIC DNA]</scope>
    <source>
        <strain evidence="2 3">Lpp7</strain>
    </source>
</reference>
<feature type="transmembrane region" description="Helical" evidence="1">
    <location>
        <begin position="32"/>
        <end position="53"/>
    </location>
</feature>
<evidence type="ECO:0000313" key="2">
    <source>
        <dbReference type="EMBL" id="EPC48664.1"/>
    </source>
</evidence>
<evidence type="ECO:0000313" key="3">
    <source>
        <dbReference type="Proteomes" id="UP000014303"/>
    </source>
</evidence>
<evidence type="ECO:0000256" key="1">
    <source>
        <dbReference type="SAM" id="Phobius"/>
    </source>
</evidence>
<sequence>MFYLPLLVAIIHVGVALPFVQRLLRVFGLTNWYFFLNVSLITLAILALVYVLVYKLTRNIYYRVVSE</sequence>
<comment type="caution">
    <text evidence="2">The sequence shown here is derived from an EMBL/GenBank/DDBJ whole genome shotgun (WGS) entry which is preliminary data.</text>
</comment>
<dbReference type="Proteomes" id="UP000014303">
    <property type="component" value="Unassembled WGS sequence"/>
</dbReference>
<dbReference type="EMBL" id="ANJV01000411">
    <property type="protein sequence ID" value="EPC48664.1"/>
    <property type="molecule type" value="Genomic_DNA"/>
</dbReference>
<organism evidence="2 3">
    <name type="scientific">Lacticaseibacillus paracasei subsp. paracasei Lpp7</name>
    <dbReference type="NCBI Taxonomy" id="1256200"/>
    <lineage>
        <taxon>Bacteria</taxon>
        <taxon>Bacillati</taxon>
        <taxon>Bacillota</taxon>
        <taxon>Bacilli</taxon>
        <taxon>Lactobacillales</taxon>
        <taxon>Lactobacillaceae</taxon>
        <taxon>Lacticaseibacillus</taxon>
    </lineage>
</organism>